<evidence type="ECO:0000256" key="2">
    <source>
        <dbReference type="ARBA" id="ARBA00023315"/>
    </source>
</evidence>
<dbReference type="SUPFAM" id="SSF55729">
    <property type="entry name" value="Acyl-CoA N-acyltransferases (Nat)"/>
    <property type="match status" value="1"/>
</dbReference>
<gene>
    <name evidence="4" type="ORF">SAMN05192558_102285</name>
</gene>
<dbReference type="PANTHER" id="PTHR43877">
    <property type="entry name" value="AMINOALKYLPHOSPHONATE N-ACETYLTRANSFERASE-RELATED-RELATED"/>
    <property type="match status" value="1"/>
</dbReference>
<accession>A0A1H0HWL5</accession>
<dbReference type="InterPro" id="IPR050832">
    <property type="entry name" value="Bact_Acetyltransf"/>
</dbReference>
<proteinExistence type="predicted"/>
<dbReference type="Pfam" id="PF00583">
    <property type="entry name" value="Acetyltransf_1"/>
    <property type="match status" value="1"/>
</dbReference>
<dbReference type="CDD" id="cd04301">
    <property type="entry name" value="NAT_SF"/>
    <property type="match status" value="1"/>
</dbReference>
<dbReference type="OrthoDB" id="273614at2"/>
<dbReference type="AlphaFoldDB" id="A0A1H0HWL5"/>
<evidence type="ECO:0000259" key="3">
    <source>
        <dbReference type="PROSITE" id="PS51186"/>
    </source>
</evidence>
<keyword evidence="4" id="KW-0689">Ribosomal protein</keyword>
<name>A0A1H0HWL5_9PSEU</name>
<evidence type="ECO:0000313" key="4">
    <source>
        <dbReference type="EMBL" id="SDO23310.1"/>
    </source>
</evidence>
<keyword evidence="4" id="KW-0687">Ribonucleoprotein</keyword>
<feature type="domain" description="N-acetyltransferase" evidence="3">
    <location>
        <begin position="10"/>
        <end position="174"/>
    </location>
</feature>
<dbReference type="GO" id="GO:0005840">
    <property type="term" value="C:ribosome"/>
    <property type="evidence" value="ECO:0007669"/>
    <property type="project" value="UniProtKB-KW"/>
</dbReference>
<protein>
    <submittedName>
        <fullName evidence="4">Ribosomal protein S18 acetylase RimI</fullName>
    </submittedName>
</protein>
<dbReference type="STRING" id="504798.SAMN05421871_10118"/>
<dbReference type="PANTHER" id="PTHR43877:SF2">
    <property type="entry name" value="AMINOALKYLPHOSPHONATE N-ACETYLTRANSFERASE-RELATED"/>
    <property type="match status" value="1"/>
</dbReference>
<evidence type="ECO:0000313" key="5">
    <source>
        <dbReference type="Proteomes" id="UP000199651"/>
    </source>
</evidence>
<keyword evidence="5" id="KW-1185">Reference proteome</keyword>
<dbReference type="GO" id="GO:0016747">
    <property type="term" value="F:acyltransferase activity, transferring groups other than amino-acyl groups"/>
    <property type="evidence" value="ECO:0007669"/>
    <property type="project" value="InterPro"/>
</dbReference>
<dbReference type="InterPro" id="IPR000182">
    <property type="entry name" value="GNAT_dom"/>
</dbReference>
<dbReference type="EMBL" id="FNJB01000002">
    <property type="protein sequence ID" value="SDO23310.1"/>
    <property type="molecule type" value="Genomic_DNA"/>
</dbReference>
<dbReference type="Gene3D" id="3.40.630.30">
    <property type="match status" value="1"/>
</dbReference>
<evidence type="ECO:0000256" key="1">
    <source>
        <dbReference type="ARBA" id="ARBA00022679"/>
    </source>
</evidence>
<dbReference type="PROSITE" id="PS51186">
    <property type="entry name" value="GNAT"/>
    <property type="match status" value="1"/>
</dbReference>
<keyword evidence="1" id="KW-0808">Transferase</keyword>
<reference evidence="5" key="1">
    <citation type="submission" date="2016-10" db="EMBL/GenBank/DDBJ databases">
        <authorList>
            <person name="Varghese N."/>
            <person name="Submissions S."/>
        </authorList>
    </citation>
    <scope>NUCLEOTIDE SEQUENCE [LARGE SCALE GENOMIC DNA]</scope>
    <source>
        <strain evidence="5">IBRC-M 10655</strain>
    </source>
</reference>
<dbReference type="InterPro" id="IPR016181">
    <property type="entry name" value="Acyl_CoA_acyltransferase"/>
</dbReference>
<dbReference type="Proteomes" id="UP000199651">
    <property type="component" value="Unassembled WGS sequence"/>
</dbReference>
<keyword evidence="2" id="KW-0012">Acyltransferase</keyword>
<sequence>MSSRVDASSITVRSARADEVDQIGTLTLDAYTADGYLGPDSSGYAASLADAASRLRSADLLVAVDADDTLLGTVTLALPGSDYAEISREGELEFRMLAVAPTARNRGIGEALIRAVFDRARELGLPRVVLCSSQNMAPAHRLYERLGFTRLPDRDWSPGPKVHLIAFELDLPDA</sequence>
<organism evidence="4 5">
    <name type="scientific">Actinokineospora alba</name>
    <dbReference type="NCBI Taxonomy" id="504798"/>
    <lineage>
        <taxon>Bacteria</taxon>
        <taxon>Bacillati</taxon>
        <taxon>Actinomycetota</taxon>
        <taxon>Actinomycetes</taxon>
        <taxon>Pseudonocardiales</taxon>
        <taxon>Pseudonocardiaceae</taxon>
        <taxon>Actinokineospora</taxon>
    </lineage>
</organism>